<evidence type="ECO:0000313" key="2">
    <source>
        <dbReference type="EMBL" id="ORM95322.1"/>
    </source>
</evidence>
<sequence length="129" mass="14327">MRSSIVLLLILYSAFALARDPFQPVAPAICHTVVTSVEGWRLQGIVGTPQRYVAWLRSPQGKSIRLTEQMFLPFSSWRVQQVTSRTLRLTADQSCSSQQITLQIKGGFYATDEGMDTVAAVADRATARH</sequence>
<reference evidence="2 3" key="1">
    <citation type="journal article" date="2017" name="Antonie Van Leeuwenhoek">
        <title>Phylogenomic resolution of the bacterial genus Pantoea and its relationship with Erwinia and Tatumella.</title>
        <authorList>
            <person name="Palmer M."/>
            <person name="Steenkamp E.T."/>
            <person name="Coetzee M.P."/>
            <person name="Chan W.Y."/>
            <person name="van Zyl E."/>
            <person name="De Maayer P."/>
            <person name="Coutinho T.A."/>
            <person name="Blom J."/>
            <person name="Smits T.H."/>
            <person name="Duffy B."/>
            <person name="Venter S.N."/>
        </authorList>
    </citation>
    <scope>NUCLEOTIDE SEQUENCE [LARGE SCALE GENOMIC DNA]</scope>
    <source>
        <strain evidence="2 3">LMG 2657</strain>
    </source>
</reference>
<dbReference type="RefSeq" id="WP_084877458.1">
    <property type="nucleotide sequence ID" value="NZ_JAGGMY010000001.1"/>
</dbReference>
<name>A0A1X1EZA3_PANCY</name>
<evidence type="ECO:0000313" key="3">
    <source>
        <dbReference type="Proteomes" id="UP000193749"/>
    </source>
</evidence>
<dbReference type="InterPro" id="IPR019684">
    <property type="entry name" value="HofP"/>
</dbReference>
<evidence type="ECO:0000256" key="1">
    <source>
        <dbReference type="SAM" id="SignalP"/>
    </source>
</evidence>
<dbReference type="STRING" id="55209.HA50_19005"/>
<dbReference type="AlphaFoldDB" id="A0A1X1EZA3"/>
<dbReference type="Proteomes" id="UP000193749">
    <property type="component" value="Unassembled WGS sequence"/>
</dbReference>
<feature type="chain" id="PRO_5013343999" description="DUF2531 domain-containing protein" evidence="1">
    <location>
        <begin position="19"/>
        <end position="129"/>
    </location>
</feature>
<evidence type="ECO:0008006" key="4">
    <source>
        <dbReference type="Google" id="ProtNLM"/>
    </source>
</evidence>
<keyword evidence="3" id="KW-1185">Reference proteome</keyword>
<dbReference type="EMBL" id="MLJI01000001">
    <property type="protein sequence ID" value="ORM95322.1"/>
    <property type="molecule type" value="Genomic_DNA"/>
</dbReference>
<feature type="signal peptide" evidence="1">
    <location>
        <begin position="1"/>
        <end position="18"/>
    </location>
</feature>
<dbReference type="Pfam" id="PF10748">
    <property type="entry name" value="HofP"/>
    <property type="match status" value="1"/>
</dbReference>
<keyword evidence="1" id="KW-0732">Signal</keyword>
<gene>
    <name evidence="2" type="ORF">HA50_19005</name>
</gene>
<organism evidence="2 3">
    <name type="scientific">Pantoea cypripedii</name>
    <name type="common">Pectobacterium cypripedii</name>
    <name type="synonym">Erwinia cypripedii</name>
    <dbReference type="NCBI Taxonomy" id="55209"/>
    <lineage>
        <taxon>Bacteria</taxon>
        <taxon>Pseudomonadati</taxon>
        <taxon>Pseudomonadota</taxon>
        <taxon>Gammaproteobacteria</taxon>
        <taxon>Enterobacterales</taxon>
        <taxon>Erwiniaceae</taxon>
        <taxon>Pantoea</taxon>
    </lineage>
</organism>
<protein>
    <recommendedName>
        <fullName evidence="4">DUF2531 domain-containing protein</fullName>
    </recommendedName>
</protein>
<dbReference type="OrthoDB" id="6540712at2"/>
<comment type="caution">
    <text evidence="2">The sequence shown here is derived from an EMBL/GenBank/DDBJ whole genome shotgun (WGS) entry which is preliminary data.</text>
</comment>
<accession>A0A1X1EZA3</accession>
<proteinExistence type="predicted"/>